<accession>A0A669B9P7</accession>
<dbReference type="SUPFAM" id="SSF56219">
    <property type="entry name" value="DNase I-like"/>
    <property type="match status" value="1"/>
</dbReference>
<evidence type="ECO:0000259" key="1">
    <source>
        <dbReference type="PROSITE" id="PS50878"/>
    </source>
</evidence>
<organism evidence="2 3">
    <name type="scientific">Oreochromis niloticus</name>
    <name type="common">Nile tilapia</name>
    <name type="synonym">Tilapia nilotica</name>
    <dbReference type="NCBI Taxonomy" id="8128"/>
    <lineage>
        <taxon>Eukaryota</taxon>
        <taxon>Metazoa</taxon>
        <taxon>Chordata</taxon>
        <taxon>Craniata</taxon>
        <taxon>Vertebrata</taxon>
        <taxon>Euteleostomi</taxon>
        <taxon>Actinopterygii</taxon>
        <taxon>Neopterygii</taxon>
        <taxon>Teleostei</taxon>
        <taxon>Neoteleostei</taxon>
        <taxon>Acanthomorphata</taxon>
        <taxon>Ovalentaria</taxon>
        <taxon>Cichlomorphae</taxon>
        <taxon>Cichliformes</taxon>
        <taxon>Cichlidae</taxon>
        <taxon>African cichlids</taxon>
        <taxon>Pseudocrenilabrinae</taxon>
        <taxon>Oreochromini</taxon>
        <taxon>Oreochromis</taxon>
    </lineage>
</organism>
<proteinExistence type="predicted"/>
<evidence type="ECO:0000313" key="3">
    <source>
        <dbReference type="Proteomes" id="UP000005207"/>
    </source>
</evidence>
<dbReference type="PANTHER" id="PTHR31635">
    <property type="entry name" value="REVERSE TRANSCRIPTASE DOMAIN-CONTAINING PROTEIN-RELATED"/>
    <property type="match status" value="1"/>
</dbReference>
<dbReference type="InParanoid" id="A0A669B9P7"/>
<dbReference type="CDD" id="cd09076">
    <property type="entry name" value="L1-EN"/>
    <property type="match status" value="1"/>
</dbReference>
<dbReference type="GO" id="GO:0003824">
    <property type="term" value="F:catalytic activity"/>
    <property type="evidence" value="ECO:0007669"/>
    <property type="project" value="InterPro"/>
</dbReference>
<dbReference type="InterPro" id="IPR043502">
    <property type="entry name" value="DNA/RNA_pol_sf"/>
</dbReference>
<dbReference type="Pfam" id="PF00078">
    <property type="entry name" value="RVT_1"/>
    <property type="match status" value="1"/>
</dbReference>
<dbReference type="Ensembl" id="ENSONIT00000090913.1">
    <property type="protein sequence ID" value="ENSONIP00000032448.1"/>
    <property type="gene ID" value="ENSONIG00000030292.1"/>
</dbReference>
<name>A0A669B9P7_ORENI</name>
<keyword evidence="3" id="KW-1185">Reference proteome</keyword>
<dbReference type="InterPro" id="IPR000477">
    <property type="entry name" value="RT_dom"/>
</dbReference>
<dbReference type="PROSITE" id="PS50878">
    <property type="entry name" value="RT_POL"/>
    <property type="match status" value="1"/>
</dbReference>
<dbReference type="OMA" id="YEHISEI"/>
<protein>
    <recommendedName>
        <fullName evidence="1">Reverse transcriptase domain-containing protein</fullName>
    </recommendedName>
</protein>
<dbReference type="AlphaFoldDB" id="A0A669B9P7"/>
<dbReference type="Proteomes" id="UP000005207">
    <property type="component" value="Linkage group LG5"/>
</dbReference>
<dbReference type="SUPFAM" id="SSF56672">
    <property type="entry name" value="DNA/RNA polymerases"/>
    <property type="match status" value="1"/>
</dbReference>
<dbReference type="InterPro" id="IPR005135">
    <property type="entry name" value="Endo/exonuclease/phosphatase"/>
</dbReference>
<dbReference type="GeneTree" id="ENSGT00940000163630"/>
<sequence>MGSESVKVISFNVNGVLNVIKMNKILSKLRKEKAQIALLQETHMNQVDHLRLKRKGFKYVFSSSMKSKHKRGVATLISSALNYEHISEICDEEGRFVKITGRIEGSEITILNVYAPPRSEWLFYRNMFDLMVDSRGIVVCRGDFNFRLDPKLDSSPPTSQVTALTRKVNSYMTEMGIIDVWRDRYVSTRDFTHYSGSFKVYARLDYFFMFKTDRFRVRDCDILTRDLSDHSPISLSLQVARKKRKTLWKFNSHLFNDPAIVSKVKEDIKEFLEVNDTGEVSPIILWDTLKAVMRGKLISIASHLKKIKGQKLADLQANLKLKEQEDRNTANPTVKQEIRKIQGEINDIYTQEALNKLTFLRQKYYEIGGKSAKYLAHKLRKQLEENTIYQIKDPKTNNLETKLENIQECFETFFSELYSQTNATEENCIDAFLSQLELPSLLVSQNEYLIHPISTEEINVAFSRLKPGKAVGPDGFSSQWYRTLRADLLPILLKSFNYTLQEGEIPPSWREAIISIIPKEGKDKRECGNYRPISVLNLDYKLFTSILAHRLEKLLPALINLDQTGFIHYRQTSDNIKRILHISTQIQKNKIQSIIGSLDAEKAFDSVRWVFLYKVLGKFGFQDKFIRIIQGLYAQPSARIKVNGDLSKPFILERGCRQGCAISPLLFDLFIETLGQSIRQNDNIKGVALSGVEHKVAMFADDVLVCLEDPERSFSELMSTITDFGKLSGYKINISKTQVMTLNYTASATLRRKFKINWDNEKIKYLGIYLTVDLSGLFQANYEPISVSIKEDLHRWNLVPFLSLSSRIAAIKMNMLPRLLYLFRNLPIEVCDHQFIEWDKWISRFIWQGRKPRVKYATLQLPKEKGGLGLPCLKNYYYAAQITPLLYWCNESYTAKWKELESNLGDRLPLQAVMADKGLMCRLETLGNPWLTHTLQVWQRVII</sequence>
<dbReference type="PANTHER" id="PTHR31635:SF196">
    <property type="entry name" value="REVERSE TRANSCRIPTASE DOMAIN-CONTAINING PROTEIN-RELATED"/>
    <property type="match status" value="1"/>
</dbReference>
<dbReference type="Gene3D" id="3.60.10.10">
    <property type="entry name" value="Endonuclease/exonuclease/phosphatase"/>
    <property type="match status" value="1"/>
</dbReference>
<feature type="domain" description="Reverse transcriptase" evidence="1">
    <location>
        <begin position="498"/>
        <end position="770"/>
    </location>
</feature>
<dbReference type="Pfam" id="PF03372">
    <property type="entry name" value="Exo_endo_phos"/>
    <property type="match status" value="1"/>
</dbReference>
<reference evidence="2" key="2">
    <citation type="submission" date="2025-08" db="UniProtKB">
        <authorList>
            <consortium name="Ensembl"/>
        </authorList>
    </citation>
    <scope>IDENTIFICATION</scope>
</reference>
<dbReference type="CDD" id="cd01650">
    <property type="entry name" value="RT_nLTR_like"/>
    <property type="match status" value="1"/>
</dbReference>
<dbReference type="InterPro" id="IPR036691">
    <property type="entry name" value="Endo/exonu/phosph_ase_sf"/>
</dbReference>
<evidence type="ECO:0000313" key="2">
    <source>
        <dbReference type="Ensembl" id="ENSONIP00000032448.1"/>
    </source>
</evidence>
<reference evidence="2" key="3">
    <citation type="submission" date="2025-09" db="UniProtKB">
        <authorList>
            <consortium name="Ensembl"/>
        </authorList>
    </citation>
    <scope>IDENTIFICATION</scope>
</reference>
<reference evidence="3" key="1">
    <citation type="submission" date="2012-01" db="EMBL/GenBank/DDBJ databases">
        <title>The Genome Sequence of Oreochromis niloticus (Nile Tilapia).</title>
        <authorList>
            <consortium name="Broad Institute Genome Assembly Team"/>
            <consortium name="Broad Institute Sequencing Platform"/>
            <person name="Di Palma F."/>
            <person name="Johnson J."/>
            <person name="Lander E.S."/>
            <person name="Lindblad-Toh K."/>
        </authorList>
    </citation>
    <scope>NUCLEOTIDE SEQUENCE [LARGE SCALE GENOMIC DNA]</scope>
</reference>